<proteinExistence type="predicted"/>
<keyword evidence="2" id="KW-1185">Reference proteome</keyword>
<dbReference type="AlphaFoldDB" id="A0A4Y7Q625"/>
<evidence type="ECO:0000313" key="2">
    <source>
        <dbReference type="Proteomes" id="UP000294933"/>
    </source>
</evidence>
<gene>
    <name evidence="1" type="ORF">BD410DRAFT_839327</name>
</gene>
<evidence type="ECO:0000313" key="1">
    <source>
        <dbReference type="EMBL" id="TDL23024.1"/>
    </source>
</evidence>
<dbReference type="EMBL" id="ML170172">
    <property type="protein sequence ID" value="TDL23024.1"/>
    <property type="molecule type" value="Genomic_DNA"/>
</dbReference>
<sequence length="303" mass="34890">MHPPIYPTAFNILTRPQTVFPMQISPHLSNVPPHNTRAPLYDFRHIDPANLTLWTGFDYHTITSSELFRELLQSPVKNPAVPNSPARNFLPNEATLRDHLSFVWIDINRTLDAVFAAERQTPLTPPCATFLTNLTRIYTYTGEEFKRFLPDSQLLPDRISLTAGASGEVRLVGDIKPSWNWNPQLLHHRNPAYLREFYQAISQVYTYAQQARVRYFYILTDQCLVCFRRQANAASHPINGGLEMSPPIYWATQGPGRLTVALALWFLNMHAAQDNGWQLRSTAFDERGRRIALHPTFLHEYIY</sequence>
<dbReference type="OrthoDB" id="3245315at2759"/>
<protein>
    <recommendedName>
        <fullName evidence="3">Fungal-type protein kinase domain-containing protein</fullName>
    </recommendedName>
</protein>
<accession>A0A4Y7Q625</accession>
<evidence type="ECO:0008006" key="3">
    <source>
        <dbReference type="Google" id="ProtNLM"/>
    </source>
</evidence>
<name>A0A4Y7Q625_9AGAM</name>
<organism evidence="1 2">
    <name type="scientific">Rickenella mellea</name>
    <dbReference type="NCBI Taxonomy" id="50990"/>
    <lineage>
        <taxon>Eukaryota</taxon>
        <taxon>Fungi</taxon>
        <taxon>Dikarya</taxon>
        <taxon>Basidiomycota</taxon>
        <taxon>Agaricomycotina</taxon>
        <taxon>Agaricomycetes</taxon>
        <taxon>Hymenochaetales</taxon>
        <taxon>Rickenellaceae</taxon>
        <taxon>Rickenella</taxon>
    </lineage>
</organism>
<dbReference type="Proteomes" id="UP000294933">
    <property type="component" value="Unassembled WGS sequence"/>
</dbReference>
<reference evidence="1 2" key="1">
    <citation type="submission" date="2018-06" db="EMBL/GenBank/DDBJ databases">
        <title>A transcriptomic atlas of mushroom development highlights an independent origin of complex multicellularity.</title>
        <authorList>
            <consortium name="DOE Joint Genome Institute"/>
            <person name="Krizsan K."/>
            <person name="Almasi E."/>
            <person name="Merenyi Z."/>
            <person name="Sahu N."/>
            <person name="Viragh M."/>
            <person name="Koszo T."/>
            <person name="Mondo S."/>
            <person name="Kiss B."/>
            <person name="Balint B."/>
            <person name="Kues U."/>
            <person name="Barry K."/>
            <person name="Hegedus J.C."/>
            <person name="Henrissat B."/>
            <person name="Johnson J."/>
            <person name="Lipzen A."/>
            <person name="Ohm R."/>
            <person name="Nagy I."/>
            <person name="Pangilinan J."/>
            <person name="Yan J."/>
            <person name="Xiong Y."/>
            <person name="Grigoriev I.V."/>
            <person name="Hibbett D.S."/>
            <person name="Nagy L.G."/>
        </authorList>
    </citation>
    <scope>NUCLEOTIDE SEQUENCE [LARGE SCALE GENOMIC DNA]</scope>
    <source>
        <strain evidence="1 2">SZMC22713</strain>
    </source>
</reference>
<dbReference type="VEuPathDB" id="FungiDB:BD410DRAFT_839327"/>
<dbReference type="STRING" id="50990.A0A4Y7Q625"/>